<organism evidence="4 5">
    <name type="scientific">Acetivibrio mesophilus</name>
    <dbReference type="NCBI Taxonomy" id="2487273"/>
    <lineage>
        <taxon>Bacteria</taxon>
        <taxon>Bacillati</taxon>
        <taxon>Bacillota</taxon>
        <taxon>Clostridia</taxon>
        <taxon>Eubacteriales</taxon>
        <taxon>Oscillospiraceae</taxon>
        <taxon>Acetivibrio</taxon>
    </lineage>
</organism>
<evidence type="ECO:0000256" key="1">
    <source>
        <dbReference type="ARBA" id="ARBA00005801"/>
    </source>
</evidence>
<feature type="domain" description="Prepilin type IV endopeptidase peptidase" evidence="3">
    <location>
        <begin position="9"/>
        <end position="109"/>
    </location>
</feature>
<feature type="transmembrane region" description="Helical" evidence="2">
    <location>
        <begin position="54"/>
        <end position="73"/>
    </location>
</feature>
<comment type="caution">
    <text evidence="4">The sequence shown here is derived from an EMBL/GenBank/DDBJ whole genome shotgun (WGS) entry which is preliminary data.</text>
</comment>
<evidence type="ECO:0000313" key="4">
    <source>
        <dbReference type="EMBL" id="RXE60354.1"/>
    </source>
</evidence>
<keyword evidence="2" id="KW-0472">Membrane</keyword>
<comment type="similarity">
    <text evidence="1">Belongs to the peptidase A24 family.</text>
</comment>
<name>A0A4Q0I7G7_9FIRM</name>
<dbReference type="InterPro" id="IPR000045">
    <property type="entry name" value="Prepilin_IV_endopep_pep"/>
</dbReference>
<reference evidence="5" key="1">
    <citation type="submission" date="2018-11" db="EMBL/GenBank/DDBJ databases">
        <title>Genome sequencing of a novel mesophilic and cellulolytic organism within the genus Hungateiclostridium.</title>
        <authorList>
            <person name="Rettenmaier R."/>
            <person name="Liebl W."/>
            <person name="Zverlov V."/>
        </authorList>
    </citation>
    <scope>NUCLEOTIDE SEQUENCE [LARGE SCALE GENOMIC DNA]</scope>
    <source>
        <strain evidence="5">N2K1</strain>
    </source>
</reference>
<feature type="transmembrane region" description="Helical" evidence="2">
    <location>
        <begin position="29"/>
        <end position="47"/>
    </location>
</feature>
<dbReference type="Proteomes" id="UP000289166">
    <property type="component" value="Unassembled WGS sequence"/>
</dbReference>
<dbReference type="Pfam" id="PF01478">
    <property type="entry name" value="Peptidase_A24"/>
    <property type="match status" value="1"/>
</dbReference>
<dbReference type="AlphaFoldDB" id="A0A4Q0I7G7"/>
<evidence type="ECO:0000259" key="3">
    <source>
        <dbReference type="Pfam" id="PF01478"/>
    </source>
</evidence>
<gene>
    <name evidence="4" type="ORF">EFD62_03000</name>
</gene>
<proteinExistence type="inferred from homology"/>
<protein>
    <submittedName>
        <fullName evidence="4">Prepilin peptidase</fullName>
    </submittedName>
</protein>
<dbReference type="InterPro" id="IPR050882">
    <property type="entry name" value="Prepilin_peptidase/N-MTase"/>
</dbReference>
<feature type="transmembrane region" description="Helical" evidence="2">
    <location>
        <begin position="154"/>
        <end position="172"/>
    </location>
</feature>
<evidence type="ECO:0000313" key="5">
    <source>
        <dbReference type="Proteomes" id="UP000289166"/>
    </source>
</evidence>
<dbReference type="Gene3D" id="1.20.120.1220">
    <property type="match status" value="1"/>
</dbReference>
<dbReference type="GO" id="GO:0006465">
    <property type="term" value="P:signal peptide processing"/>
    <property type="evidence" value="ECO:0007669"/>
    <property type="project" value="TreeGrafter"/>
</dbReference>
<sequence>MLIRWVEIAILILVALVSDIRHYKIRNRLTFPFMLIGLVTSLVLEGIPGLFESFIGIVAPFLLLFILYALRMLGAGDVKLFSAIGAVLGYKAVLFIMAYSFLAGGVIAVMIVIINRNAKERFLHMFYYLRNVFLTFSIQPYTNFEEKDSKVVFRMAYAIACGVIIFFIEVMVRMK</sequence>
<dbReference type="PANTHER" id="PTHR30487">
    <property type="entry name" value="TYPE 4 PREPILIN-LIKE PROTEINS LEADER PEPTIDE-PROCESSING ENZYME"/>
    <property type="match status" value="1"/>
</dbReference>
<dbReference type="OrthoDB" id="5508079at2"/>
<dbReference type="GO" id="GO:0005886">
    <property type="term" value="C:plasma membrane"/>
    <property type="evidence" value="ECO:0007669"/>
    <property type="project" value="TreeGrafter"/>
</dbReference>
<dbReference type="EMBL" id="RLII01000002">
    <property type="protein sequence ID" value="RXE60354.1"/>
    <property type="molecule type" value="Genomic_DNA"/>
</dbReference>
<accession>A0A4Q0I7G7</accession>
<feature type="transmembrane region" description="Helical" evidence="2">
    <location>
        <begin position="93"/>
        <end position="113"/>
    </location>
</feature>
<dbReference type="GO" id="GO:0004190">
    <property type="term" value="F:aspartic-type endopeptidase activity"/>
    <property type="evidence" value="ECO:0007669"/>
    <property type="project" value="InterPro"/>
</dbReference>
<evidence type="ECO:0000256" key="2">
    <source>
        <dbReference type="SAM" id="Phobius"/>
    </source>
</evidence>
<dbReference type="PANTHER" id="PTHR30487:SF0">
    <property type="entry name" value="PREPILIN LEADER PEPTIDASE_N-METHYLTRANSFERASE-RELATED"/>
    <property type="match status" value="1"/>
</dbReference>
<keyword evidence="2" id="KW-1133">Transmembrane helix</keyword>
<keyword evidence="5" id="KW-1185">Reference proteome</keyword>
<keyword evidence="2" id="KW-0812">Transmembrane</keyword>